<dbReference type="InterPro" id="IPR035069">
    <property type="entry name" value="TTHA1013/TTHA0281-like"/>
</dbReference>
<reference evidence="1" key="2">
    <citation type="submission" date="2014-05" db="EMBL/GenBank/DDBJ databases">
        <title>Genome sequencing of Bartonella spp. isolated from human blood.</title>
        <authorList>
            <person name="Raoult D."/>
        </authorList>
    </citation>
    <scope>NUCLEOTIDE SEQUENCE</scope>
    <source>
        <strain evidence="1">MVT06</strain>
    </source>
</reference>
<gene>
    <name evidence="1" type="ORF">BN1046_00326</name>
</gene>
<protein>
    <submittedName>
        <fullName evidence="1">Putative transcriptional regulator</fullName>
    </submittedName>
</protein>
<reference evidence="1" key="1">
    <citation type="submission" date="2013-11" db="EMBL/GenBank/DDBJ databases">
        <authorList>
            <person name="GENOMES U."/>
        </authorList>
    </citation>
    <scope>NUCLEOTIDE SEQUENCE</scope>
    <source>
        <strain evidence="1">MVT06</strain>
    </source>
</reference>
<dbReference type="Gene3D" id="3.30.160.250">
    <property type="match status" value="1"/>
</dbReference>
<evidence type="ECO:0000313" key="1">
    <source>
        <dbReference type="EMBL" id="CDP79433.1"/>
    </source>
</evidence>
<dbReference type="EMBL" id="HG977194">
    <property type="protein sequence ID" value="CDP79433.1"/>
    <property type="molecule type" value="Genomic_DNA"/>
</dbReference>
<proteinExistence type="predicted"/>
<organism evidence="1">
    <name type="scientific">Bartonella schoenbuchensis</name>
    <dbReference type="NCBI Taxonomy" id="165694"/>
    <lineage>
        <taxon>Bacteria</taxon>
        <taxon>Pseudomonadati</taxon>
        <taxon>Pseudomonadota</taxon>
        <taxon>Alphaproteobacteria</taxon>
        <taxon>Hyphomicrobiales</taxon>
        <taxon>Bartonellaceae</taxon>
        <taxon>Bartonella</taxon>
    </lineage>
</organism>
<dbReference type="AlphaFoldDB" id="A0A024LQE4"/>
<accession>A0A024LQE4</accession>
<name>A0A024LQE4_9HYPH</name>
<dbReference type="SUPFAM" id="SSF143100">
    <property type="entry name" value="TTHA1013/TTHA0281-like"/>
    <property type="match status" value="1"/>
</dbReference>
<sequence length="140" mass="15834">MKYAIKFIQDDNDTLIVIAKDFQEFITYGNNEKEALEHAKNALLTVIEGRFQGREVIPFGTHNIAYPFIEVSSLITLKIAIHNAMVEKNLRKADLVCLLQCHPIQIDRLLDLNHTTKLDALEYALLTLGKSVIIDIQDAA</sequence>